<name>A0A4U6X852_9PEZI</name>
<gene>
    <name evidence="2" type="ORF">CTA1_3677</name>
</gene>
<evidence type="ECO:0000313" key="3">
    <source>
        <dbReference type="Proteomes" id="UP000310108"/>
    </source>
</evidence>
<dbReference type="AlphaFoldDB" id="A0A4U6X852"/>
<evidence type="ECO:0000313" key="2">
    <source>
        <dbReference type="EMBL" id="TKW51334.1"/>
    </source>
</evidence>
<dbReference type="EMBL" id="PJEX01000315">
    <property type="protein sequence ID" value="TKW51334.1"/>
    <property type="molecule type" value="Genomic_DNA"/>
</dbReference>
<reference evidence="2 3" key="1">
    <citation type="journal article" date="2019" name="PLoS ONE">
        <title>Comparative genome analysis indicates high evolutionary potential of pathogenicity genes in Colletotrichum tanaceti.</title>
        <authorList>
            <person name="Lelwala R.V."/>
            <person name="Korhonen P.K."/>
            <person name="Young N.D."/>
            <person name="Scott J.B."/>
            <person name="Ades P.A."/>
            <person name="Gasser R.B."/>
            <person name="Taylor P.W.J."/>
        </authorList>
    </citation>
    <scope>NUCLEOTIDE SEQUENCE [LARGE SCALE GENOMIC DNA]</scope>
    <source>
        <strain evidence="2">BRIP57314</strain>
    </source>
</reference>
<comment type="caution">
    <text evidence="2">The sequence shown here is derived from an EMBL/GenBank/DDBJ whole genome shotgun (WGS) entry which is preliminary data.</text>
</comment>
<dbReference type="SUPFAM" id="SSF56112">
    <property type="entry name" value="Protein kinase-like (PK-like)"/>
    <property type="match status" value="1"/>
</dbReference>
<accession>A0A4U6X852</accession>
<dbReference type="InterPro" id="IPR011009">
    <property type="entry name" value="Kinase-like_dom_sf"/>
</dbReference>
<dbReference type="STRING" id="1306861.A0A4U6X852"/>
<dbReference type="InterPro" id="IPR051678">
    <property type="entry name" value="AGP_Transferase"/>
</dbReference>
<dbReference type="InterPro" id="IPR002575">
    <property type="entry name" value="Aminoglycoside_PTrfase"/>
</dbReference>
<feature type="domain" description="Aminoglycoside phosphotransferase" evidence="1">
    <location>
        <begin position="66"/>
        <end position="337"/>
    </location>
</feature>
<proteinExistence type="predicted"/>
<dbReference type="PANTHER" id="PTHR21310:SF37">
    <property type="entry name" value="AMINOGLYCOSIDE PHOSPHOTRANSFERASE DOMAIN-CONTAINING PROTEIN"/>
    <property type="match status" value="1"/>
</dbReference>
<dbReference type="PANTHER" id="PTHR21310">
    <property type="entry name" value="AMINOGLYCOSIDE PHOSPHOTRANSFERASE-RELATED-RELATED"/>
    <property type="match status" value="1"/>
</dbReference>
<organism evidence="2 3">
    <name type="scientific">Colletotrichum tanaceti</name>
    <dbReference type="NCBI Taxonomy" id="1306861"/>
    <lineage>
        <taxon>Eukaryota</taxon>
        <taxon>Fungi</taxon>
        <taxon>Dikarya</taxon>
        <taxon>Ascomycota</taxon>
        <taxon>Pezizomycotina</taxon>
        <taxon>Sordariomycetes</taxon>
        <taxon>Hypocreomycetidae</taxon>
        <taxon>Glomerellales</taxon>
        <taxon>Glomerellaceae</taxon>
        <taxon>Colletotrichum</taxon>
        <taxon>Colletotrichum destructivum species complex</taxon>
    </lineage>
</organism>
<protein>
    <recommendedName>
        <fullName evidence="1">Aminoglycoside phosphotransferase domain-containing protein</fullName>
    </recommendedName>
</protein>
<dbReference type="Pfam" id="PF01636">
    <property type="entry name" value="APH"/>
    <property type="match status" value="1"/>
</dbReference>
<keyword evidence="3" id="KW-1185">Reference proteome</keyword>
<dbReference type="Proteomes" id="UP000310108">
    <property type="component" value="Unassembled WGS sequence"/>
</dbReference>
<evidence type="ECO:0000259" key="1">
    <source>
        <dbReference type="Pfam" id="PF01636"/>
    </source>
</evidence>
<sequence length="438" mass="49005">MVIVAMVSNHDNSMPPELSWEPAPSMQTQADDCLQRTNWEALVRLASRANGESPCKLHVPYTTGGSFLVRLLEFQDGTRWVARVQLRKSTPESSRRLLVDMDTTFLLKEKTKAPVPRIFAFELDDANAARSAFALLEFLPGNSAADEARDYVRTDCGLIPLQHRPTFYRSMAAAHVCSHTFKDLITHSLPPPPVVLSPTSARVTGPRGPLNVQIASARLPQIGTVIRNADGRFTVGPIPGIGGPFDTAASFIQEWAARMKFPYDEGYLREHLPPSFIDEILEGNSRFPSRLAKLASDGKHFTRAGPFPIRHTDLFDTNVVVTKAYQVLGVVDWENAYTVPWELVDAPSFLSTVPRLLNRPDQYDDQGRPLDSDEARQWADERAYAEMVREAELEAHADHKLSQMLADRDSQVLASTIHLFTHGKMGLYGRVMDHFDEK</sequence>